<dbReference type="GO" id="GO:0007265">
    <property type="term" value="P:Ras protein signal transduction"/>
    <property type="evidence" value="ECO:0007669"/>
    <property type="project" value="TreeGrafter"/>
</dbReference>
<evidence type="ECO:0000256" key="5">
    <source>
        <dbReference type="SAM" id="Coils"/>
    </source>
</evidence>
<dbReference type="AlphaFoldDB" id="A0A226F4C3"/>
<evidence type="ECO:0000256" key="2">
    <source>
        <dbReference type="ARBA" id="ARBA00022771"/>
    </source>
</evidence>
<feature type="region of interest" description="Disordered" evidence="6">
    <location>
        <begin position="561"/>
        <end position="584"/>
    </location>
</feature>
<sequence length="584" mass="65488">MSTATVSLCVILIEVTEESQLLPSVQYLAPKYRGNMADNGSGKPKELQFAGGDKSKTRGLRKPYNLTVETFTSTETTATTTTGDKKSGGVDNPSKSSSSGQPSDVSDSEGAGETKKVTFLSGNPFVEVTKGVLHLYKENERTPMDKLDVGRSEMLLMLAVPASTSCRDLLQFVAPFQADIEHIKIIRDSIPNQYMVLIKLKSQRQADTFYQTLNGTTFNSFEEDLCNLAYVARVETMKETENVGLPLVGHTELPTCPVCLERMDESVDGVLTILCNHSFHSLCLSKWSDARCPVCRFVQTPELVVGNQCSECKSSESLWICLICGHIGCGRYVHGHAYKHFCETSHCYAIQPDNNRVWDYVGDNFVHRLLQNKDGKLVEVSGRGAPRPEDAGKTETEDKLDSIQLEFTYMLTTQLESQRYYFEEKLASQVREMNRDVEKLQIRLEENDKYKTETDIRLKGLTKEKVNLEKKIAQLTQKLTKATTDLNDEKEVNKHMKKDHDKWVALVAKLEKEHEQYVAEKTAEIVDLKESLRDVMFFMEAGKLVGGSELRDEITEGQVVVGPSAADNAAAASTSKKEQRRKKR</sequence>
<dbReference type="OrthoDB" id="273556at2759"/>
<dbReference type="InterPro" id="IPR047243">
    <property type="entry name" value="RING-H2_BRAP2"/>
</dbReference>
<dbReference type="OMA" id="RFNSIEP"/>
<dbReference type="Gene3D" id="3.30.40.10">
    <property type="entry name" value="Zinc/RING finger domain, C3HC4 (zinc finger)"/>
    <property type="match status" value="2"/>
</dbReference>
<dbReference type="PANTHER" id="PTHR24007:SF7">
    <property type="entry name" value="BRCA1-ASSOCIATED PROTEIN"/>
    <property type="match status" value="1"/>
</dbReference>
<dbReference type="InterPro" id="IPR001841">
    <property type="entry name" value="Znf_RING"/>
</dbReference>
<evidence type="ECO:0000313" key="9">
    <source>
        <dbReference type="EMBL" id="OXA64308.1"/>
    </source>
</evidence>
<feature type="region of interest" description="Disordered" evidence="6">
    <location>
        <begin position="75"/>
        <end position="113"/>
    </location>
</feature>
<dbReference type="Proteomes" id="UP000198287">
    <property type="component" value="Unassembled WGS sequence"/>
</dbReference>
<evidence type="ECO:0000259" key="8">
    <source>
        <dbReference type="PROSITE" id="PS50271"/>
    </source>
</evidence>
<keyword evidence="5" id="KW-0175">Coiled coil</keyword>
<dbReference type="InterPro" id="IPR001607">
    <property type="entry name" value="Znf_UBP"/>
</dbReference>
<dbReference type="CDD" id="cd12718">
    <property type="entry name" value="RRM_BRAP2"/>
    <property type="match status" value="1"/>
</dbReference>
<dbReference type="SMART" id="SM00290">
    <property type="entry name" value="ZnF_UBP"/>
    <property type="match status" value="1"/>
</dbReference>
<dbReference type="Pfam" id="PF07576">
    <property type="entry name" value="BRAP2"/>
    <property type="match status" value="1"/>
</dbReference>
<keyword evidence="2 4" id="KW-0863">Zinc-finger</keyword>
<dbReference type="SUPFAM" id="SSF57850">
    <property type="entry name" value="RING/U-box"/>
    <property type="match status" value="2"/>
</dbReference>
<dbReference type="PANTHER" id="PTHR24007">
    <property type="entry name" value="BRCA1-ASSOCIATED PROTEIN"/>
    <property type="match status" value="1"/>
</dbReference>
<feature type="domain" description="RING-type" evidence="7">
    <location>
        <begin position="256"/>
        <end position="296"/>
    </location>
</feature>
<keyword evidence="3" id="KW-0862">Zinc</keyword>
<dbReference type="InterPro" id="IPR034932">
    <property type="entry name" value="BRAP2_RRM"/>
</dbReference>
<keyword evidence="1" id="KW-0479">Metal-binding</keyword>
<dbReference type="STRING" id="158441.A0A226F4C3"/>
<dbReference type="Pfam" id="PF02148">
    <property type="entry name" value="zf-UBP"/>
    <property type="match status" value="1"/>
</dbReference>
<dbReference type="InterPro" id="IPR013083">
    <property type="entry name" value="Znf_RING/FYVE/PHD"/>
</dbReference>
<dbReference type="GO" id="GO:0008270">
    <property type="term" value="F:zinc ion binding"/>
    <property type="evidence" value="ECO:0007669"/>
    <property type="project" value="UniProtKB-KW"/>
</dbReference>
<keyword evidence="10" id="KW-1185">Reference proteome</keyword>
<evidence type="ECO:0000259" key="7">
    <source>
        <dbReference type="PROSITE" id="PS50089"/>
    </source>
</evidence>
<evidence type="ECO:0000256" key="6">
    <source>
        <dbReference type="SAM" id="MobiDB-lite"/>
    </source>
</evidence>
<feature type="domain" description="UBP-type" evidence="8">
    <location>
        <begin position="293"/>
        <end position="385"/>
    </location>
</feature>
<evidence type="ECO:0000313" key="10">
    <source>
        <dbReference type="Proteomes" id="UP000198287"/>
    </source>
</evidence>
<dbReference type="PROSITE" id="PS50089">
    <property type="entry name" value="ZF_RING_2"/>
    <property type="match status" value="1"/>
</dbReference>
<dbReference type="CDD" id="cd16457">
    <property type="entry name" value="RING-H2_BRAP2"/>
    <property type="match status" value="1"/>
</dbReference>
<dbReference type="InterPro" id="IPR011422">
    <property type="entry name" value="BRAP2/ETP1_RRM"/>
</dbReference>
<gene>
    <name evidence="9" type="ORF">Fcan01_03850</name>
</gene>
<dbReference type="GO" id="GO:0005737">
    <property type="term" value="C:cytoplasm"/>
    <property type="evidence" value="ECO:0007669"/>
    <property type="project" value="TreeGrafter"/>
</dbReference>
<comment type="caution">
    <text evidence="9">The sequence shown here is derived from an EMBL/GenBank/DDBJ whole genome shotgun (WGS) entry which is preliminary data.</text>
</comment>
<feature type="region of interest" description="Disordered" evidence="6">
    <location>
        <begin position="36"/>
        <end position="62"/>
    </location>
</feature>
<evidence type="ECO:0000256" key="1">
    <source>
        <dbReference type="ARBA" id="ARBA00022723"/>
    </source>
</evidence>
<reference evidence="9 10" key="1">
    <citation type="submission" date="2015-12" db="EMBL/GenBank/DDBJ databases">
        <title>The genome of Folsomia candida.</title>
        <authorList>
            <person name="Faddeeva A."/>
            <person name="Derks M.F."/>
            <person name="Anvar Y."/>
            <person name="Smit S."/>
            <person name="Van Straalen N."/>
            <person name="Roelofs D."/>
        </authorList>
    </citation>
    <scope>NUCLEOTIDE SEQUENCE [LARGE SCALE GENOMIC DNA]</scope>
    <source>
        <strain evidence="9 10">VU population</strain>
        <tissue evidence="9">Whole body</tissue>
    </source>
</reference>
<organism evidence="9 10">
    <name type="scientific">Folsomia candida</name>
    <name type="common">Springtail</name>
    <dbReference type="NCBI Taxonomy" id="158441"/>
    <lineage>
        <taxon>Eukaryota</taxon>
        <taxon>Metazoa</taxon>
        <taxon>Ecdysozoa</taxon>
        <taxon>Arthropoda</taxon>
        <taxon>Hexapoda</taxon>
        <taxon>Collembola</taxon>
        <taxon>Entomobryomorpha</taxon>
        <taxon>Isotomoidea</taxon>
        <taxon>Isotomidae</taxon>
        <taxon>Proisotominae</taxon>
        <taxon>Folsomia</taxon>
    </lineage>
</organism>
<feature type="compositionally biased region" description="Low complexity" evidence="6">
    <location>
        <begin position="94"/>
        <end position="105"/>
    </location>
</feature>
<feature type="coiled-coil region" evidence="5">
    <location>
        <begin position="423"/>
        <end position="492"/>
    </location>
</feature>
<accession>A0A226F4C3</accession>
<dbReference type="PROSITE" id="PS50271">
    <property type="entry name" value="ZF_UBP"/>
    <property type="match status" value="1"/>
</dbReference>
<dbReference type="Pfam" id="PF13639">
    <property type="entry name" value="zf-RING_2"/>
    <property type="match status" value="1"/>
</dbReference>
<dbReference type="EMBL" id="LNIX01000001">
    <property type="protein sequence ID" value="OXA64308.1"/>
    <property type="molecule type" value="Genomic_DNA"/>
</dbReference>
<proteinExistence type="predicted"/>
<dbReference type="GO" id="GO:0061630">
    <property type="term" value="F:ubiquitin protein ligase activity"/>
    <property type="evidence" value="ECO:0007669"/>
    <property type="project" value="TreeGrafter"/>
</dbReference>
<name>A0A226F4C3_FOLCA</name>
<evidence type="ECO:0000256" key="4">
    <source>
        <dbReference type="PROSITE-ProRule" id="PRU00502"/>
    </source>
</evidence>
<evidence type="ECO:0000256" key="3">
    <source>
        <dbReference type="ARBA" id="ARBA00022833"/>
    </source>
</evidence>
<dbReference type="GO" id="GO:0016567">
    <property type="term" value="P:protein ubiquitination"/>
    <property type="evidence" value="ECO:0007669"/>
    <property type="project" value="TreeGrafter"/>
</dbReference>
<dbReference type="SMART" id="SM00184">
    <property type="entry name" value="RING"/>
    <property type="match status" value="1"/>
</dbReference>
<protein>
    <submittedName>
        <fullName evidence="9">BRCA1-associated protein</fullName>
    </submittedName>
</protein>